<accession>A0A928KQH5</accession>
<gene>
    <name evidence="7" type="ORF">E7512_00370</name>
</gene>
<dbReference type="InterPro" id="IPR002563">
    <property type="entry name" value="Flavin_Rdtase-like_dom"/>
</dbReference>
<dbReference type="GO" id="GO:0042602">
    <property type="term" value="F:riboflavin reductase (NADPH) activity"/>
    <property type="evidence" value="ECO:0007669"/>
    <property type="project" value="TreeGrafter"/>
</dbReference>
<dbReference type="InterPro" id="IPR018527">
    <property type="entry name" value="Rubredoxin_Fe_BS"/>
</dbReference>
<dbReference type="PROSITE" id="PS50903">
    <property type="entry name" value="RUBREDOXIN_LIKE"/>
    <property type="match status" value="1"/>
</dbReference>
<evidence type="ECO:0000256" key="2">
    <source>
        <dbReference type="ARBA" id="ARBA00022723"/>
    </source>
</evidence>
<keyword evidence="3" id="KW-0249">Electron transport</keyword>
<comment type="caution">
    <text evidence="7">The sequence shown here is derived from an EMBL/GenBank/DDBJ whole genome shotgun (WGS) entry which is preliminary data.</text>
</comment>
<sequence>MDSTILTTLSYGMYAIGVKGENGPSACIVNTVIQVTNTNPPVIAVSMHHDNYSHECIRETGIFSVSILSEDTPGTVIGALGFNSGRNSNKLKNIRHRVLAEGVPVIKENACCWFLCKVVSRVETSTHTVFLAEVIAGSDKVVGTPMTYAYYHRALKGSAPKNAPTYRSIAESNSGSDGGKFICKVCGYIYNDPDVPFEELPEDWLCPICAAPKSAFIRK</sequence>
<dbReference type="PROSITE" id="PS00202">
    <property type="entry name" value="RUBREDOXIN"/>
    <property type="match status" value="1"/>
</dbReference>
<dbReference type="Gene3D" id="2.20.28.10">
    <property type="match status" value="1"/>
</dbReference>
<dbReference type="EMBL" id="SVNY01000001">
    <property type="protein sequence ID" value="MBE6832038.1"/>
    <property type="molecule type" value="Genomic_DNA"/>
</dbReference>
<proteinExistence type="predicted"/>
<dbReference type="RefSeq" id="WP_027103921.1">
    <property type="nucleotide sequence ID" value="NZ_SVNY01000001.1"/>
</dbReference>
<name>A0A928KQH5_9FIRM</name>
<dbReference type="InterPro" id="IPR050268">
    <property type="entry name" value="NADH-dep_flavin_reductase"/>
</dbReference>
<protein>
    <submittedName>
        <fullName evidence="7">Rubredoxin</fullName>
    </submittedName>
</protein>
<keyword evidence="1" id="KW-0813">Transport</keyword>
<evidence type="ECO:0000256" key="3">
    <source>
        <dbReference type="ARBA" id="ARBA00022982"/>
    </source>
</evidence>
<evidence type="ECO:0000259" key="6">
    <source>
        <dbReference type="PROSITE" id="PS50903"/>
    </source>
</evidence>
<dbReference type="PANTHER" id="PTHR30466">
    <property type="entry name" value="FLAVIN REDUCTASE"/>
    <property type="match status" value="1"/>
</dbReference>
<reference evidence="7" key="1">
    <citation type="submission" date="2019-04" db="EMBL/GenBank/DDBJ databases">
        <title>Evolution of Biomass-Degrading Anaerobic Consortia Revealed by Metagenomics.</title>
        <authorList>
            <person name="Peng X."/>
        </authorList>
    </citation>
    <scope>NUCLEOTIDE SEQUENCE</scope>
    <source>
        <strain evidence="7">SIG551</strain>
    </source>
</reference>
<keyword evidence="4" id="KW-0560">Oxidoreductase</keyword>
<dbReference type="InterPro" id="IPR012349">
    <property type="entry name" value="Split_barrel_FMN-bd"/>
</dbReference>
<dbReference type="SUPFAM" id="SSF50475">
    <property type="entry name" value="FMN-binding split barrel"/>
    <property type="match status" value="1"/>
</dbReference>
<dbReference type="GO" id="GO:0005506">
    <property type="term" value="F:iron ion binding"/>
    <property type="evidence" value="ECO:0007669"/>
    <property type="project" value="InterPro"/>
</dbReference>
<dbReference type="InterPro" id="IPR024935">
    <property type="entry name" value="Rubredoxin_dom"/>
</dbReference>
<dbReference type="InterPro" id="IPR024934">
    <property type="entry name" value="Rubredoxin-like_dom"/>
</dbReference>
<dbReference type="CDD" id="cd00730">
    <property type="entry name" value="rubredoxin"/>
    <property type="match status" value="1"/>
</dbReference>
<dbReference type="Gene3D" id="2.30.110.10">
    <property type="entry name" value="Electron Transport, Fmn-binding Protein, Chain A"/>
    <property type="match status" value="1"/>
</dbReference>
<dbReference type="GO" id="GO:0010181">
    <property type="term" value="F:FMN binding"/>
    <property type="evidence" value="ECO:0007669"/>
    <property type="project" value="InterPro"/>
</dbReference>
<dbReference type="Proteomes" id="UP000754750">
    <property type="component" value="Unassembled WGS sequence"/>
</dbReference>
<dbReference type="AlphaFoldDB" id="A0A928KQH5"/>
<keyword evidence="2" id="KW-0479">Metal-binding</keyword>
<dbReference type="Pfam" id="PF00301">
    <property type="entry name" value="Rubredoxin"/>
    <property type="match status" value="1"/>
</dbReference>
<evidence type="ECO:0000256" key="1">
    <source>
        <dbReference type="ARBA" id="ARBA00022448"/>
    </source>
</evidence>
<feature type="domain" description="Rubredoxin-like" evidence="6">
    <location>
        <begin position="178"/>
        <end position="219"/>
    </location>
</feature>
<evidence type="ECO:0000313" key="8">
    <source>
        <dbReference type="Proteomes" id="UP000754750"/>
    </source>
</evidence>
<evidence type="ECO:0000313" key="7">
    <source>
        <dbReference type="EMBL" id="MBE6832038.1"/>
    </source>
</evidence>
<evidence type="ECO:0000256" key="5">
    <source>
        <dbReference type="ARBA" id="ARBA00023004"/>
    </source>
</evidence>
<dbReference type="Pfam" id="PF01613">
    <property type="entry name" value="Flavin_Reduct"/>
    <property type="match status" value="1"/>
</dbReference>
<evidence type="ECO:0000256" key="4">
    <source>
        <dbReference type="ARBA" id="ARBA00023002"/>
    </source>
</evidence>
<dbReference type="PANTHER" id="PTHR30466:SF1">
    <property type="entry name" value="FMN REDUCTASE (NADH) RUTF"/>
    <property type="match status" value="1"/>
</dbReference>
<keyword evidence="5" id="KW-0408">Iron</keyword>
<dbReference type="SMART" id="SM00903">
    <property type="entry name" value="Flavin_Reduct"/>
    <property type="match status" value="1"/>
</dbReference>
<dbReference type="SUPFAM" id="SSF57802">
    <property type="entry name" value="Rubredoxin-like"/>
    <property type="match status" value="1"/>
</dbReference>
<organism evidence="7 8">
    <name type="scientific">Faecalispora sporosphaeroides</name>
    <dbReference type="NCBI Taxonomy" id="1549"/>
    <lineage>
        <taxon>Bacteria</taxon>
        <taxon>Bacillati</taxon>
        <taxon>Bacillota</taxon>
        <taxon>Clostridia</taxon>
        <taxon>Eubacteriales</taxon>
        <taxon>Oscillospiraceae</taxon>
        <taxon>Faecalispora</taxon>
    </lineage>
</organism>